<organism evidence="2 3">
    <name type="scientific">Glossina palpalis gambiensis</name>
    <dbReference type="NCBI Taxonomy" id="67801"/>
    <lineage>
        <taxon>Eukaryota</taxon>
        <taxon>Metazoa</taxon>
        <taxon>Ecdysozoa</taxon>
        <taxon>Arthropoda</taxon>
        <taxon>Hexapoda</taxon>
        <taxon>Insecta</taxon>
        <taxon>Pterygota</taxon>
        <taxon>Neoptera</taxon>
        <taxon>Endopterygota</taxon>
        <taxon>Diptera</taxon>
        <taxon>Brachycera</taxon>
        <taxon>Muscomorpha</taxon>
        <taxon>Hippoboscoidea</taxon>
        <taxon>Glossinidae</taxon>
        <taxon>Glossina</taxon>
    </lineage>
</organism>
<feature type="transmembrane region" description="Helical" evidence="1">
    <location>
        <begin position="51"/>
        <end position="70"/>
    </location>
</feature>
<dbReference type="Proteomes" id="UP000092460">
    <property type="component" value="Unassembled WGS sequence"/>
</dbReference>
<keyword evidence="1" id="KW-1133">Transmembrane helix</keyword>
<protein>
    <submittedName>
        <fullName evidence="2">Uncharacterized protein</fullName>
    </submittedName>
</protein>
<proteinExistence type="predicted"/>
<reference evidence="2" key="2">
    <citation type="submission" date="2020-05" db="UniProtKB">
        <authorList>
            <consortium name="EnsemblMetazoa"/>
        </authorList>
    </citation>
    <scope>IDENTIFICATION</scope>
    <source>
        <strain evidence="2">IAEA</strain>
    </source>
</reference>
<dbReference type="EMBL" id="JXJN01003134">
    <property type="status" value="NOT_ANNOTATED_CDS"/>
    <property type="molecule type" value="Genomic_DNA"/>
</dbReference>
<keyword evidence="1" id="KW-0472">Membrane</keyword>
<name>A0A1B0AT38_9MUSC</name>
<feature type="transmembrane region" description="Helical" evidence="1">
    <location>
        <begin position="203"/>
        <end position="223"/>
    </location>
</feature>
<accession>A0A1B0AT38</accession>
<dbReference type="EnsemblMetazoa" id="GPPI007651-RA">
    <property type="protein sequence ID" value="GPPI007651-PA"/>
    <property type="gene ID" value="GPPI007651"/>
</dbReference>
<dbReference type="AlphaFoldDB" id="A0A1B0AT38"/>
<evidence type="ECO:0000256" key="1">
    <source>
        <dbReference type="SAM" id="Phobius"/>
    </source>
</evidence>
<feature type="transmembrane region" description="Helical" evidence="1">
    <location>
        <begin position="163"/>
        <end position="183"/>
    </location>
</feature>
<feature type="transmembrane region" description="Helical" evidence="1">
    <location>
        <begin position="25"/>
        <end position="45"/>
    </location>
</feature>
<evidence type="ECO:0000313" key="2">
    <source>
        <dbReference type="EnsemblMetazoa" id="GPPI007651-PA"/>
    </source>
</evidence>
<keyword evidence="1" id="KW-0812">Transmembrane</keyword>
<dbReference type="VEuPathDB" id="VectorBase:GPPI007651"/>
<sequence length="281" mass="31353">MLCSYTRSPNVAREHTGLRMRGRAIGFEVDFVGLVISAFVSIYGLELMLTVPLIVVITADGLAVILNDAVSSSFKFFKPFKFNVFSLETSCIVLSGAFLKAQGLCRSSDCDCCSCLLSIFANFDEWRTAKLFKLNDDLMDSSKFVLCMSSIACRSMQGKIKTFLYSFLNKLAFVMAIIVLVSLGNSRSCKWYLTIYAGDVDSFKIPAVVVMAFALLFSFAFAVSATNSFKRNFCSISVMTPSCSANNFPFMFRRIYDKVLYFAIKASMEKSNSQIIKECDR</sequence>
<evidence type="ECO:0000313" key="3">
    <source>
        <dbReference type="Proteomes" id="UP000092460"/>
    </source>
</evidence>
<reference evidence="3" key="1">
    <citation type="submission" date="2015-01" db="EMBL/GenBank/DDBJ databases">
        <authorList>
            <person name="Aksoy S."/>
            <person name="Warren W."/>
            <person name="Wilson R.K."/>
        </authorList>
    </citation>
    <scope>NUCLEOTIDE SEQUENCE [LARGE SCALE GENOMIC DNA]</scope>
    <source>
        <strain evidence="3">IAEA</strain>
    </source>
</reference>
<keyword evidence="3" id="KW-1185">Reference proteome</keyword>